<dbReference type="SUPFAM" id="SSF53067">
    <property type="entry name" value="Actin-like ATPase domain"/>
    <property type="match status" value="1"/>
</dbReference>
<comment type="pathway">
    <text evidence="2">Carbohydrate metabolism; hexose metabolism.</text>
</comment>
<dbReference type="GO" id="GO:0005829">
    <property type="term" value="C:cytosol"/>
    <property type="evidence" value="ECO:0007669"/>
    <property type="project" value="TreeGrafter"/>
</dbReference>
<reference evidence="9" key="1">
    <citation type="journal article" date="2018" name="Nat. Microbiol.">
        <title>Leveraging single-cell genomics to expand the fungal tree of life.</title>
        <authorList>
            <person name="Ahrendt S.R."/>
            <person name="Quandt C.A."/>
            <person name="Ciobanu D."/>
            <person name="Clum A."/>
            <person name="Salamov A."/>
            <person name="Andreopoulos B."/>
            <person name="Cheng J.F."/>
            <person name="Woyke T."/>
            <person name="Pelin A."/>
            <person name="Henrissat B."/>
            <person name="Reynolds N.K."/>
            <person name="Benny G.L."/>
            <person name="Smith M.E."/>
            <person name="James T.Y."/>
            <person name="Grigoriev I.V."/>
        </authorList>
    </citation>
    <scope>NUCLEOTIDE SEQUENCE [LARGE SCALE GENOMIC DNA]</scope>
    <source>
        <strain evidence="9">RSA 1356</strain>
    </source>
</reference>
<name>A0A4P9XHI3_9FUNG</name>
<keyword evidence="6" id="KW-0808">Transferase</keyword>
<evidence type="ECO:0000256" key="5">
    <source>
        <dbReference type="ARBA" id="ARBA00047905"/>
    </source>
</evidence>
<protein>
    <recommendedName>
        <fullName evidence="6">Phosphotransferase</fullName>
        <ecNumber evidence="6">2.7.1.-</ecNumber>
    </recommendedName>
</protein>
<dbReference type="Gene3D" id="1.10.287.1250">
    <property type="match status" value="1"/>
</dbReference>
<organism evidence="8 9">
    <name type="scientific">Thamnocephalis sphaerospora</name>
    <dbReference type="NCBI Taxonomy" id="78915"/>
    <lineage>
        <taxon>Eukaryota</taxon>
        <taxon>Fungi</taxon>
        <taxon>Fungi incertae sedis</taxon>
        <taxon>Zoopagomycota</taxon>
        <taxon>Zoopagomycotina</taxon>
        <taxon>Zoopagomycetes</taxon>
        <taxon>Zoopagales</taxon>
        <taxon>Sigmoideomycetaceae</taxon>
        <taxon>Thamnocephalis</taxon>
    </lineage>
</organism>
<sequence>FTLTTDGLKKLHAAAISEMDKGLKAYGATVPMIPAYVVGRPTGEEKGTYLALDLGGTNLRVCSIQL</sequence>
<accession>A0A4P9XHI3</accession>
<evidence type="ECO:0000313" key="9">
    <source>
        <dbReference type="Proteomes" id="UP000271241"/>
    </source>
</evidence>
<feature type="non-terminal residue" evidence="8">
    <location>
        <position position="66"/>
    </location>
</feature>
<evidence type="ECO:0000256" key="4">
    <source>
        <dbReference type="ARBA" id="ARBA00044613"/>
    </source>
</evidence>
<evidence type="ECO:0000256" key="3">
    <source>
        <dbReference type="ARBA" id="ARBA00023152"/>
    </source>
</evidence>
<comment type="pathway">
    <text evidence="1">Carbohydrate degradation; glycolysis; D-glyceraldehyde 3-phosphate and glycerone phosphate from D-glucose: step 1/4.</text>
</comment>
<feature type="non-terminal residue" evidence="8">
    <location>
        <position position="1"/>
    </location>
</feature>
<evidence type="ECO:0000256" key="1">
    <source>
        <dbReference type="ARBA" id="ARBA00004888"/>
    </source>
</evidence>
<dbReference type="EC" id="2.7.1.-" evidence="6"/>
<dbReference type="EMBL" id="KZ993251">
    <property type="protein sequence ID" value="RKP05132.1"/>
    <property type="molecule type" value="Genomic_DNA"/>
</dbReference>
<dbReference type="Pfam" id="PF00349">
    <property type="entry name" value="Hexokinase_1"/>
    <property type="match status" value="1"/>
</dbReference>
<keyword evidence="6" id="KW-0067">ATP-binding</keyword>
<dbReference type="Gene3D" id="3.30.420.40">
    <property type="match status" value="1"/>
</dbReference>
<dbReference type="PROSITE" id="PS51748">
    <property type="entry name" value="HEXOKINASE_2"/>
    <property type="match status" value="1"/>
</dbReference>
<keyword evidence="6" id="KW-0547">Nucleotide-binding</keyword>
<dbReference type="PANTHER" id="PTHR19443">
    <property type="entry name" value="HEXOKINASE"/>
    <property type="match status" value="1"/>
</dbReference>
<dbReference type="GO" id="GO:0005536">
    <property type="term" value="F:D-glucose binding"/>
    <property type="evidence" value="ECO:0007669"/>
    <property type="project" value="InterPro"/>
</dbReference>
<evidence type="ECO:0000259" key="7">
    <source>
        <dbReference type="Pfam" id="PF00349"/>
    </source>
</evidence>
<dbReference type="GO" id="GO:0004340">
    <property type="term" value="F:glucokinase activity"/>
    <property type="evidence" value="ECO:0007669"/>
    <property type="project" value="TreeGrafter"/>
</dbReference>
<keyword evidence="6 8" id="KW-0418">Kinase</keyword>
<comment type="catalytic activity">
    <reaction evidence="4">
        <text>a D-hexose + ATP = a D-hexose 6-phosphate + ADP + H(+)</text>
        <dbReference type="Rhea" id="RHEA:22740"/>
        <dbReference type="ChEBI" id="CHEBI:4194"/>
        <dbReference type="ChEBI" id="CHEBI:15378"/>
        <dbReference type="ChEBI" id="CHEBI:30616"/>
        <dbReference type="ChEBI" id="CHEBI:229467"/>
        <dbReference type="ChEBI" id="CHEBI:456216"/>
        <dbReference type="EC" id="2.7.1.1"/>
    </reaction>
    <physiologicalReaction direction="left-to-right" evidence="4">
        <dbReference type="Rhea" id="RHEA:22741"/>
    </physiologicalReaction>
</comment>
<dbReference type="GO" id="GO:0001678">
    <property type="term" value="P:intracellular glucose homeostasis"/>
    <property type="evidence" value="ECO:0007669"/>
    <property type="project" value="InterPro"/>
</dbReference>
<comment type="catalytic activity">
    <reaction evidence="5">
        <text>D-fructose + ATP = D-fructose 6-phosphate + ADP + H(+)</text>
        <dbReference type="Rhea" id="RHEA:16125"/>
        <dbReference type="ChEBI" id="CHEBI:15378"/>
        <dbReference type="ChEBI" id="CHEBI:30616"/>
        <dbReference type="ChEBI" id="CHEBI:37721"/>
        <dbReference type="ChEBI" id="CHEBI:61527"/>
        <dbReference type="ChEBI" id="CHEBI:456216"/>
        <dbReference type="EC" id="2.7.1.1"/>
    </reaction>
    <physiologicalReaction direction="left-to-right" evidence="5">
        <dbReference type="Rhea" id="RHEA:16126"/>
    </physiologicalReaction>
</comment>
<evidence type="ECO:0000256" key="6">
    <source>
        <dbReference type="RuleBase" id="RU362007"/>
    </source>
</evidence>
<dbReference type="InterPro" id="IPR022672">
    <property type="entry name" value="Hexokinase_N"/>
</dbReference>
<dbReference type="PANTHER" id="PTHR19443:SF16">
    <property type="entry name" value="HEXOKINASE TYPE 1-RELATED"/>
    <property type="match status" value="1"/>
</dbReference>
<dbReference type="InterPro" id="IPR001312">
    <property type="entry name" value="Hexokinase"/>
</dbReference>
<gene>
    <name evidence="8" type="ORF">THASP1DRAFT_5902</name>
</gene>
<dbReference type="GO" id="GO:0008865">
    <property type="term" value="F:fructokinase activity"/>
    <property type="evidence" value="ECO:0007669"/>
    <property type="project" value="TreeGrafter"/>
</dbReference>
<dbReference type="AlphaFoldDB" id="A0A4P9XHI3"/>
<dbReference type="GO" id="GO:0006006">
    <property type="term" value="P:glucose metabolic process"/>
    <property type="evidence" value="ECO:0007669"/>
    <property type="project" value="TreeGrafter"/>
</dbReference>
<evidence type="ECO:0000313" key="8">
    <source>
        <dbReference type="EMBL" id="RKP05132.1"/>
    </source>
</evidence>
<dbReference type="STRING" id="78915.A0A4P9XHI3"/>
<dbReference type="GO" id="GO:0006096">
    <property type="term" value="P:glycolytic process"/>
    <property type="evidence" value="ECO:0007669"/>
    <property type="project" value="UniProtKB-KW"/>
</dbReference>
<dbReference type="GO" id="GO:0005524">
    <property type="term" value="F:ATP binding"/>
    <property type="evidence" value="ECO:0007669"/>
    <property type="project" value="UniProtKB-UniRule"/>
</dbReference>
<comment type="similarity">
    <text evidence="6">Belongs to the hexokinase family.</text>
</comment>
<dbReference type="InterPro" id="IPR043129">
    <property type="entry name" value="ATPase_NBD"/>
</dbReference>
<dbReference type="GO" id="GO:0005739">
    <property type="term" value="C:mitochondrion"/>
    <property type="evidence" value="ECO:0007669"/>
    <property type="project" value="TreeGrafter"/>
</dbReference>
<dbReference type="Proteomes" id="UP000271241">
    <property type="component" value="Unassembled WGS sequence"/>
</dbReference>
<feature type="domain" description="Hexokinase N-terminal" evidence="7">
    <location>
        <begin position="1"/>
        <end position="66"/>
    </location>
</feature>
<dbReference type="OrthoDB" id="419537at2759"/>
<evidence type="ECO:0000256" key="2">
    <source>
        <dbReference type="ARBA" id="ARBA00005028"/>
    </source>
</evidence>
<keyword evidence="3 6" id="KW-0324">Glycolysis</keyword>
<keyword evidence="9" id="KW-1185">Reference proteome</keyword>
<proteinExistence type="inferred from homology"/>